<evidence type="ECO:0008006" key="3">
    <source>
        <dbReference type="Google" id="ProtNLM"/>
    </source>
</evidence>
<protein>
    <recommendedName>
        <fullName evidence="3">DUF4348 domain-containing protein</fullName>
    </recommendedName>
</protein>
<gene>
    <name evidence="1" type="ORF">SAMN05444128_3790</name>
</gene>
<dbReference type="Proteomes" id="UP000187181">
    <property type="component" value="Unassembled WGS sequence"/>
</dbReference>
<dbReference type="AlphaFoldDB" id="A0A1R3XTR7"/>
<dbReference type="InterPro" id="IPR054298">
    <property type="entry name" value="BACOVA_00961-like"/>
</dbReference>
<reference evidence="2" key="1">
    <citation type="submission" date="2017-01" db="EMBL/GenBank/DDBJ databases">
        <authorList>
            <person name="Varghese N."/>
            <person name="Submissions S."/>
        </authorList>
    </citation>
    <scope>NUCLEOTIDE SEQUENCE [LARGE SCALE GENOMIC DNA]</scope>
    <source>
        <strain evidence="2">LP100</strain>
    </source>
</reference>
<dbReference type="RefSeq" id="WP_076672072.1">
    <property type="nucleotide sequence ID" value="NZ_FTPP01000004.1"/>
</dbReference>
<dbReference type="Pfam" id="PF22057">
    <property type="entry name" value="BACOVA_00961-like"/>
    <property type="match status" value="1"/>
</dbReference>
<dbReference type="OrthoDB" id="1043604at2"/>
<organism evidence="1 2">
    <name type="scientific">Pontibacter indicus</name>
    <dbReference type="NCBI Taxonomy" id="1317125"/>
    <lineage>
        <taxon>Bacteria</taxon>
        <taxon>Pseudomonadati</taxon>
        <taxon>Bacteroidota</taxon>
        <taxon>Cytophagia</taxon>
        <taxon>Cytophagales</taxon>
        <taxon>Hymenobacteraceae</taxon>
        <taxon>Pontibacter</taxon>
    </lineage>
</organism>
<dbReference type="EMBL" id="FTPP01000004">
    <property type="protein sequence ID" value="SIT94813.1"/>
    <property type="molecule type" value="Genomic_DNA"/>
</dbReference>
<keyword evidence="2" id="KW-1185">Reference proteome</keyword>
<dbReference type="Gene3D" id="3.10.450.410">
    <property type="match status" value="1"/>
</dbReference>
<evidence type="ECO:0000313" key="2">
    <source>
        <dbReference type="Proteomes" id="UP000187181"/>
    </source>
</evidence>
<name>A0A1R3XTR7_9BACT</name>
<sequence>MKLLYLSILLLCSGCDKSPISSEDLEDTATETETLRFSDGDSIDVLNKEVKGEKEDFDSFFPKFSSDSTFQLSRVEFPYKIILVEDEGTVTRYLGKKDWSYVDFSQMQVGKHHLEKKEESNNTVTVLYTLEDTGVYISYKFNKKQGKWMLTSMEDSST</sequence>
<dbReference type="STRING" id="1317125.SAMN05444128_3790"/>
<proteinExistence type="predicted"/>
<accession>A0A1R3XTR7</accession>
<evidence type="ECO:0000313" key="1">
    <source>
        <dbReference type="EMBL" id="SIT94813.1"/>
    </source>
</evidence>